<accession>A0A0N1H2M3</accession>
<evidence type="ECO:0000256" key="1">
    <source>
        <dbReference type="ARBA" id="ARBA00007465"/>
    </source>
</evidence>
<sequence length="407" mass="45803">MASKRPRMRMSMNKINLYNMSRLRSPTHPTVARTQNFFKQKWVAKSELRSYHGEFVREGQWERMFNRRLESVVPMDAAYMAVNDGFVESSGRGSGLRQKGGRKKELQRTPYMLQTFAPLERRLDIALFRALFASSARQARQFVIHGGVTVNGKKMTYPGYLLNPGDLFQVEPRLVMYALGKPKVREVEEEAEEEDEAETSAAITEEADDSDAAAAPEEDRTPKEILKSLLAQSKSILADSKSTMSGKRKQELREFSKGVKKLMSKAGRQDVDTSSMTEQFATIEEQLELALETKEAAAKGQSPPTSQPDQAPPPTTSSEFLPTDAESLRAALQQVHIDDSKPYATPWTPRDFLSAFAFIPRYLEVNQNICAAVYLRHPVARPGLSEVPSPFPEAASANAFAWYLRRR</sequence>
<dbReference type="InterPro" id="IPR018079">
    <property type="entry name" value="Ribosomal_uS4_CS"/>
</dbReference>
<dbReference type="PANTHER" id="PTHR11831">
    <property type="entry name" value="30S 40S RIBOSOMAL PROTEIN"/>
    <property type="match status" value="1"/>
</dbReference>
<dbReference type="AlphaFoldDB" id="A0A0N1H2M3"/>
<proteinExistence type="inferred from homology"/>
<dbReference type="OrthoDB" id="3356781at2759"/>
<dbReference type="InterPro" id="IPR002942">
    <property type="entry name" value="S4_RNA-bd"/>
</dbReference>
<keyword evidence="5" id="KW-0687">Ribonucleoprotein</keyword>
<gene>
    <name evidence="9" type="ORF">AB675_11617</name>
</gene>
<dbReference type="GO" id="GO:0005763">
    <property type="term" value="C:mitochondrial small ribosomal subunit"/>
    <property type="evidence" value="ECO:0007669"/>
    <property type="project" value="TreeGrafter"/>
</dbReference>
<dbReference type="GO" id="GO:0042274">
    <property type="term" value="P:ribosomal small subunit biogenesis"/>
    <property type="evidence" value="ECO:0007669"/>
    <property type="project" value="TreeGrafter"/>
</dbReference>
<evidence type="ECO:0000259" key="8">
    <source>
        <dbReference type="SMART" id="SM00363"/>
    </source>
</evidence>
<evidence type="ECO:0000256" key="5">
    <source>
        <dbReference type="ARBA" id="ARBA00023274"/>
    </source>
</evidence>
<comment type="caution">
    <text evidence="9">The sequence shown here is derived from an EMBL/GenBank/DDBJ whole genome shotgun (WGS) entry which is preliminary data.</text>
</comment>
<keyword evidence="2 6" id="KW-0699">rRNA-binding</keyword>
<dbReference type="GO" id="GO:0019843">
    <property type="term" value="F:rRNA binding"/>
    <property type="evidence" value="ECO:0007669"/>
    <property type="project" value="UniProtKB-KW"/>
</dbReference>
<dbReference type="InterPro" id="IPR036986">
    <property type="entry name" value="S4_RNA-bd_sf"/>
</dbReference>
<protein>
    <submittedName>
        <fullName evidence="9">37S ribosomal protein NAM9, mitochondrial</fullName>
    </submittedName>
</protein>
<feature type="region of interest" description="Disordered" evidence="7">
    <location>
        <begin position="293"/>
        <end position="321"/>
    </location>
</feature>
<dbReference type="STRING" id="1664694.A0A0N1H2M3"/>
<feature type="domain" description="RNA-binding S4" evidence="8">
    <location>
        <begin position="121"/>
        <end position="181"/>
    </location>
</feature>
<dbReference type="RefSeq" id="XP_017994626.1">
    <property type="nucleotide sequence ID" value="XM_018140480.1"/>
</dbReference>
<evidence type="ECO:0000256" key="3">
    <source>
        <dbReference type="ARBA" id="ARBA00022884"/>
    </source>
</evidence>
<dbReference type="PROSITE" id="PS00632">
    <property type="entry name" value="RIBOSOMAL_S4"/>
    <property type="match status" value="1"/>
</dbReference>
<dbReference type="PROSITE" id="PS50889">
    <property type="entry name" value="S4"/>
    <property type="match status" value="1"/>
</dbReference>
<evidence type="ECO:0000256" key="4">
    <source>
        <dbReference type="ARBA" id="ARBA00022980"/>
    </source>
</evidence>
<evidence type="ECO:0000256" key="7">
    <source>
        <dbReference type="SAM" id="MobiDB-lite"/>
    </source>
</evidence>
<dbReference type="InterPro" id="IPR022801">
    <property type="entry name" value="Ribosomal_uS4"/>
</dbReference>
<dbReference type="Pfam" id="PF01479">
    <property type="entry name" value="S4"/>
    <property type="match status" value="1"/>
</dbReference>
<keyword evidence="10" id="KW-1185">Reference proteome</keyword>
<comment type="similarity">
    <text evidence="1">Belongs to the universal ribosomal protein uS4 family.</text>
</comment>
<dbReference type="SMART" id="SM00363">
    <property type="entry name" value="S4"/>
    <property type="match status" value="1"/>
</dbReference>
<dbReference type="EMBL" id="LFJN01000054">
    <property type="protein sequence ID" value="KPI34663.1"/>
    <property type="molecule type" value="Genomic_DNA"/>
</dbReference>
<dbReference type="Proteomes" id="UP000038010">
    <property type="component" value="Unassembled WGS sequence"/>
</dbReference>
<dbReference type="GeneID" id="28732361"/>
<reference evidence="9 10" key="1">
    <citation type="submission" date="2015-06" db="EMBL/GenBank/DDBJ databases">
        <title>Draft genome of the ant-associated black yeast Phialophora attae CBS 131958.</title>
        <authorList>
            <person name="Moreno L.F."/>
            <person name="Stielow B.J."/>
            <person name="de Hoog S."/>
            <person name="Vicente V.A."/>
            <person name="Weiss V.A."/>
            <person name="de Vries M."/>
            <person name="Cruz L.M."/>
            <person name="Souza E.M."/>
        </authorList>
    </citation>
    <scope>NUCLEOTIDE SEQUENCE [LARGE SCALE GENOMIC DNA]</scope>
    <source>
        <strain evidence="9 10">CBS 131958</strain>
    </source>
</reference>
<evidence type="ECO:0000313" key="10">
    <source>
        <dbReference type="Proteomes" id="UP000038010"/>
    </source>
</evidence>
<dbReference type="Gene3D" id="3.10.290.10">
    <property type="entry name" value="RNA-binding S4 domain"/>
    <property type="match status" value="1"/>
</dbReference>
<evidence type="ECO:0000256" key="2">
    <source>
        <dbReference type="ARBA" id="ARBA00022730"/>
    </source>
</evidence>
<dbReference type="CDD" id="cd00165">
    <property type="entry name" value="S4"/>
    <property type="match status" value="1"/>
</dbReference>
<dbReference type="GO" id="GO:0003735">
    <property type="term" value="F:structural constituent of ribosome"/>
    <property type="evidence" value="ECO:0007669"/>
    <property type="project" value="TreeGrafter"/>
</dbReference>
<keyword evidence="3 6" id="KW-0694">RNA-binding</keyword>
<evidence type="ECO:0000313" key="9">
    <source>
        <dbReference type="EMBL" id="KPI34663.1"/>
    </source>
</evidence>
<keyword evidence="4 9" id="KW-0689">Ribosomal protein</keyword>
<dbReference type="PANTHER" id="PTHR11831:SF4">
    <property type="entry name" value="SMALL RIBOSOMAL SUBUNIT PROTEIN US4M"/>
    <property type="match status" value="1"/>
</dbReference>
<dbReference type="SUPFAM" id="SSF55174">
    <property type="entry name" value="Alpha-L RNA-binding motif"/>
    <property type="match status" value="1"/>
</dbReference>
<evidence type="ECO:0000256" key="6">
    <source>
        <dbReference type="PROSITE-ProRule" id="PRU00182"/>
    </source>
</evidence>
<feature type="compositionally biased region" description="Acidic residues" evidence="7">
    <location>
        <begin position="187"/>
        <end position="198"/>
    </location>
</feature>
<feature type="region of interest" description="Disordered" evidence="7">
    <location>
        <begin position="186"/>
        <end position="222"/>
    </location>
</feature>
<organism evidence="9 10">
    <name type="scientific">Cyphellophora attinorum</name>
    <dbReference type="NCBI Taxonomy" id="1664694"/>
    <lineage>
        <taxon>Eukaryota</taxon>
        <taxon>Fungi</taxon>
        <taxon>Dikarya</taxon>
        <taxon>Ascomycota</taxon>
        <taxon>Pezizomycotina</taxon>
        <taxon>Eurotiomycetes</taxon>
        <taxon>Chaetothyriomycetidae</taxon>
        <taxon>Chaetothyriales</taxon>
        <taxon>Cyphellophoraceae</taxon>
        <taxon>Cyphellophora</taxon>
    </lineage>
</organism>
<dbReference type="VEuPathDB" id="FungiDB:AB675_11617"/>
<name>A0A0N1H2M3_9EURO</name>